<dbReference type="AlphaFoldDB" id="A0A8H7J8J0"/>
<reference evidence="2" key="2">
    <citation type="submission" date="2020-09" db="EMBL/GenBank/DDBJ databases">
        <title>Reference genome assembly for Australian Ascochyta lentis isolate Al4.</title>
        <authorList>
            <person name="Lee R.C."/>
            <person name="Farfan-Caceres L.M."/>
            <person name="Debler J.W."/>
            <person name="Williams A.H."/>
            <person name="Henares B.M."/>
        </authorList>
    </citation>
    <scope>NUCLEOTIDE SEQUENCE</scope>
    <source>
        <strain evidence="2">Al4</strain>
    </source>
</reference>
<dbReference type="EMBL" id="RZGK01000005">
    <property type="protein sequence ID" value="KAF9699031.1"/>
    <property type="molecule type" value="Genomic_DNA"/>
</dbReference>
<dbReference type="OrthoDB" id="3946679at2759"/>
<feature type="compositionally biased region" description="Basic and acidic residues" evidence="1">
    <location>
        <begin position="663"/>
        <end position="674"/>
    </location>
</feature>
<organism evidence="2 3">
    <name type="scientific">Ascochyta lentis</name>
    <dbReference type="NCBI Taxonomy" id="205686"/>
    <lineage>
        <taxon>Eukaryota</taxon>
        <taxon>Fungi</taxon>
        <taxon>Dikarya</taxon>
        <taxon>Ascomycota</taxon>
        <taxon>Pezizomycotina</taxon>
        <taxon>Dothideomycetes</taxon>
        <taxon>Pleosporomycetidae</taxon>
        <taxon>Pleosporales</taxon>
        <taxon>Pleosporineae</taxon>
        <taxon>Didymellaceae</taxon>
        <taxon>Ascochyta</taxon>
    </lineage>
</organism>
<feature type="compositionally biased region" description="Basic and acidic residues" evidence="1">
    <location>
        <begin position="691"/>
        <end position="701"/>
    </location>
</feature>
<accession>A0A8H7J8J0</accession>
<comment type="caution">
    <text evidence="2">The sequence shown here is derived from an EMBL/GenBank/DDBJ whole genome shotgun (WGS) entry which is preliminary data.</text>
</comment>
<feature type="region of interest" description="Disordered" evidence="1">
    <location>
        <begin position="495"/>
        <end position="528"/>
    </location>
</feature>
<feature type="compositionally biased region" description="Polar residues" evidence="1">
    <location>
        <begin position="255"/>
        <end position="314"/>
    </location>
</feature>
<name>A0A8H7J8J0_9PLEO</name>
<feature type="region of interest" description="Disordered" evidence="1">
    <location>
        <begin position="565"/>
        <end position="585"/>
    </location>
</feature>
<evidence type="ECO:0000313" key="2">
    <source>
        <dbReference type="EMBL" id="KAF9699031.1"/>
    </source>
</evidence>
<dbReference type="Proteomes" id="UP000651452">
    <property type="component" value="Unassembled WGS sequence"/>
</dbReference>
<feature type="region of interest" description="Disordered" evidence="1">
    <location>
        <begin position="631"/>
        <end position="869"/>
    </location>
</feature>
<evidence type="ECO:0000256" key="1">
    <source>
        <dbReference type="SAM" id="MobiDB-lite"/>
    </source>
</evidence>
<feature type="compositionally biased region" description="Low complexity" evidence="1">
    <location>
        <begin position="783"/>
        <end position="808"/>
    </location>
</feature>
<keyword evidence="3" id="KW-1185">Reference proteome</keyword>
<feature type="region of interest" description="Disordered" evidence="1">
    <location>
        <begin position="428"/>
        <end position="483"/>
    </location>
</feature>
<gene>
    <name evidence="2" type="ORF">EKO04_003024</name>
</gene>
<proteinExistence type="predicted"/>
<sequence>MASPTEIVTTPGTPKQEEPASQFYASIHHAISVRSDVWDAILKFINAQDVVVSAAVPRHLYPIQAIAKDQLKPLKNIIDKYKHLDDQVEVQVEFEGGARQKTRFSKKALFPGEVLKVAKGIQDEQKPINAEVSGVTRPENNGADSKIVDGIRVGKIAHQSKMGIQNGISDHDTICRPVSKNGDKYTVDQKRVKPSPAATKKEFTSNTTKSTTMRFPQKGAALNTRPPKLTTPQQATANSLRNTFQNAAGKIKTRPTGSVRPSSAKYTSPSLTASPNSTAPTRPKGATTTKDNTSRAAQKISMSETTAKNPTAVHTTTAKRSSIFSSILEEVKVPIPFHKHDPVAYALARQPKVAARQTSKETNVSKGTDASAHATLTGHTKVADVSQSNVTKQQTLKFIANGDDYFVRSGTPPKANDPVPTRLSHSEALTSTVRAGSTVTTISSTHTPLKDKTNKSKPAAAFESASNTNKVLQPAKSATKRKRITAEDNIGAVSEAAEATSKRQRVTKEVGSTECSANDQTTKSTSTKDIKGTELEPAFGSNLNALVDVSPPSVGVDKVSTAPSPVDVDGTLGQDHNTGAPHELGANMSYQGVEKAKTDATAKPTTTSSRETVGIPEFDLAAPGIVKKLSKFTPDTSGELGEKKGVPKIVNKARKSRKVSAGPRHDSIDNEDTKPKKKANKAKNPGGRNPKAQEDIKSFRDDNEDTDNLSPKPRTAIKSKHITNSLTKNAGVQKSRSTMAADNGRKFKNERSKGKLDDLHQLIQENLNSGLILHEPRRKPAASHPHPSFPTSLPSPSSVPSSPSPTGSKRSHTLSVEENKPTKKSKKSVEKVESAEEVKPTRKAHKIATPTLRNPNKEQDVSKQTGSMS</sequence>
<feature type="compositionally biased region" description="Polar residues" evidence="1">
    <location>
        <begin position="722"/>
        <end position="740"/>
    </location>
</feature>
<protein>
    <submittedName>
        <fullName evidence="2">Uncharacterized protein</fullName>
    </submittedName>
</protein>
<reference evidence="2" key="1">
    <citation type="submission" date="2018-12" db="EMBL/GenBank/DDBJ databases">
        <authorList>
            <person name="Syme R.A."/>
            <person name="Farfan-Caceres L."/>
            <person name="Lichtenzveig J."/>
        </authorList>
    </citation>
    <scope>NUCLEOTIDE SEQUENCE</scope>
    <source>
        <strain evidence="2">Al4</strain>
    </source>
</reference>
<feature type="region of interest" description="Disordered" evidence="1">
    <location>
        <begin position="594"/>
        <end position="613"/>
    </location>
</feature>
<evidence type="ECO:0000313" key="3">
    <source>
        <dbReference type="Proteomes" id="UP000651452"/>
    </source>
</evidence>
<feature type="compositionally biased region" description="Polar residues" evidence="1">
    <location>
        <begin position="513"/>
        <end position="525"/>
    </location>
</feature>
<feature type="region of interest" description="Disordered" evidence="1">
    <location>
        <begin position="189"/>
        <end position="211"/>
    </location>
</feature>
<feature type="compositionally biased region" description="Basic and acidic residues" evidence="1">
    <location>
        <begin position="815"/>
        <end position="840"/>
    </location>
</feature>
<feature type="compositionally biased region" description="Basic and acidic residues" evidence="1">
    <location>
        <begin position="743"/>
        <end position="760"/>
    </location>
</feature>
<feature type="region of interest" description="Disordered" evidence="1">
    <location>
        <begin position="247"/>
        <end position="314"/>
    </location>
</feature>
<feature type="compositionally biased region" description="Polar residues" evidence="1">
    <location>
        <begin position="428"/>
        <end position="447"/>
    </location>
</feature>